<dbReference type="Proteomes" id="UP000823926">
    <property type="component" value="Unassembled WGS sequence"/>
</dbReference>
<protein>
    <submittedName>
        <fullName evidence="3">Right-handed parallel beta-helix repeat-containing protein</fullName>
    </submittedName>
</protein>
<gene>
    <name evidence="3" type="ORF">H9888_03260</name>
</gene>
<feature type="signal peptide" evidence="1">
    <location>
        <begin position="1"/>
        <end position="22"/>
    </location>
</feature>
<proteinExistence type="predicted"/>
<reference evidence="3" key="2">
    <citation type="submission" date="2021-04" db="EMBL/GenBank/DDBJ databases">
        <authorList>
            <person name="Gilroy R."/>
        </authorList>
    </citation>
    <scope>NUCLEOTIDE SEQUENCE</scope>
    <source>
        <strain evidence="3">ChiBcec15-1070</strain>
    </source>
</reference>
<dbReference type="EMBL" id="DXHL01000019">
    <property type="protein sequence ID" value="HIW10499.1"/>
    <property type="molecule type" value="Genomic_DNA"/>
</dbReference>
<comment type="caution">
    <text evidence="3">The sequence shown here is derived from an EMBL/GenBank/DDBJ whole genome shotgun (WGS) entry which is preliminary data.</text>
</comment>
<organism evidence="3 4">
    <name type="scientific">Candidatus Rikenella faecigallinarum</name>
    <dbReference type="NCBI Taxonomy" id="2838745"/>
    <lineage>
        <taxon>Bacteria</taxon>
        <taxon>Pseudomonadati</taxon>
        <taxon>Bacteroidota</taxon>
        <taxon>Bacteroidia</taxon>
        <taxon>Bacteroidales</taxon>
        <taxon>Rikenellaceae</taxon>
        <taxon>Rikenella</taxon>
    </lineage>
</organism>
<name>A0A9D1QDD2_9BACT</name>
<dbReference type="PANTHER" id="PTHR36453">
    <property type="entry name" value="SECRETED PROTEIN-RELATED"/>
    <property type="match status" value="1"/>
</dbReference>
<keyword evidence="1" id="KW-0732">Signal</keyword>
<evidence type="ECO:0000313" key="3">
    <source>
        <dbReference type="EMBL" id="HIW10499.1"/>
    </source>
</evidence>
<dbReference type="PANTHER" id="PTHR36453:SF1">
    <property type="entry name" value="RIGHT HANDED BETA HELIX DOMAIN-CONTAINING PROTEIN"/>
    <property type="match status" value="1"/>
</dbReference>
<dbReference type="SUPFAM" id="SSF51126">
    <property type="entry name" value="Pectin lyase-like"/>
    <property type="match status" value="1"/>
</dbReference>
<feature type="domain" description="Right handed beta helix" evidence="2">
    <location>
        <begin position="401"/>
        <end position="573"/>
    </location>
</feature>
<evidence type="ECO:0000256" key="1">
    <source>
        <dbReference type="SAM" id="SignalP"/>
    </source>
</evidence>
<dbReference type="Gene3D" id="2.160.20.10">
    <property type="entry name" value="Single-stranded right-handed beta-helix, Pectin lyase-like"/>
    <property type="match status" value="3"/>
</dbReference>
<dbReference type="Pfam" id="PF13229">
    <property type="entry name" value="Beta_helix"/>
    <property type="match status" value="1"/>
</dbReference>
<dbReference type="InterPro" id="IPR011050">
    <property type="entry name" value="Pectin_lyase_fold/virulence"/>
</dbReference>
<sequence length="709" mass="78658">MNRFLLSSLALMSALWSLSAEAQKNWVVSPRGSDRADGTLQRPFQTIDRALEEAARYPQETKHILLRGGQYTVTQSIDVKGLQNLTIAAYGEEAVSVTGSYRVSPRQLRPVRDAAVRARLQEGVGDRVREIDTRALGIPLSGITAKGFGRASLPGWSELFIDGTPLTIARWPNDSMVPIGKVHCTGDIPRENKSGIGDPVFEYAGDRPSRWKSTDGMWIGGYFAHGYADDMIPVRSIDTLQHTITAAMPTLYGFMSGAPWREWYALNLVEEIDLPGEYVLDSLNGKIYLLPPTDNTPREIYISTLESPLFQFSQCRNVTLRGVTLEYSRGMGVYIEQSDSVRVDSCTIRNLGYVGVCIGRGDLGSNQEDAGSTDTPEGVPALVGTLQNRTYNDVLFNRSAGSGNGVSNCYIYQVGAGGVNLSGGDRKTLTPAGNYVENCRIHAFNRLEKSYRPGIWIEGVGNRISNCEIFDAPSMAILLHGNDHTVEYCDIHHVCQEVDDQGAFYYGRDPSEQGNRVQYCYFHDFSSAHRVSATYHDDGACGMEVFGCVYFRAGTIPVLIGGGHDNIYRNNLFLDLPMAIHIDNRMEGWGRSMLDKGGIVDRRLQTVRYTEAPYATAYPRLAKYWEGTPRVPRGNVIAGNLFWRVDRILNGATAWADWSDNWVTIADPGFVNAEQPLKGFVPDAAIYRMIEHFTPIPFERIGCKLPAME</sequence>
<dbReference type="InterPro" id="IPR006626">
    <property type="entry name" value="PbH1"/>
</dbReference>
<evidence type="ECO:0000259" key="2">
    <source>
        <dbReference type="Pfam" id="PF13229"/>
    </source>
</evidence>
<reference evidence="3" key="1">
    <citation type="journal article" date="2021" name="PeerJ">
        <title>Extensive microbial diversity within the chicken gut microbiome revealed by metagenomics and culture.</title>
        <authorList>
            <person name="Gilroy R."/>
            <person name="Ravi A."/>
            <person name="Getino M."/>
            <person name="Pursley I."/>
            <person name="Horton D.L."/>
            <person name="Alikhan N.F."/>
            <person name="Baker D."/>
            <person name="Gharbi K."/>
            <person name="Hall N."/>
            <person name="Watson M."/>
            <person name="Adriaenssens E.M."/>
            <person name="Foster-Nyarko E."/>
            <person name="Jarju S."/>
            <person name="Secka A."/>
            <person name="Antonio M."/>
            <person name="Oren A."/>
            <person name="Chaudhuri R.R."/>
            <person name="La Ragione R."/>
            <person name="Hildebrand F."/>
            <person name="Pallen M.J."/>
        </authorList>
    </citation>
    <scope>NUCLEOTIDE SEQUENCE</scope>
    <source>
        <strain evidence="3">ChiBcec15-1070</strain>
    </source>
</reference>
<feature type="chain" id="PRO_5039039052" evidence="1">
    <location>
        <begin position="23"/>
        <end position="709"/>
    </location>
</feature>
<dbReference type="SMART" id="SM00710">
    <property type="entry name" value="PbH1"/>
    <property type="match status" value="6"/>
</dbReference>
<accession>A0A9D1QDD2</accession>
<dbReference type="AlphaFoldDB" id="A0A9D1QDD2"/>
<dbReference type="InterPro" id="IPR039448">
    <property type="entry name" value="Beta_helix"/>
</dbReference>
<evidence type="ECO:0000313" key="4">
    <source>
        <dbReference type="Proteomes" id="UP000823926"/>
    </source>
</evidence>
<dbReference type="InterPro" id="IPR012334">
    <property type="entry name" value="Pectin_lyas_fold"/>
</dbReference>